<evidence type="ECO:0000313" key="14">
    <source>
        <dbReference type="Proteomes" id="UP000192220"/>
    </source>
</evidence>
<feature type="domain" description="C2H2-type" evidence="13">
    <location>
        <begin position="551"/>
        <end position="573"/>
    </location>
</feature>
<protein>
    <submittedName>
        <fullName evidence="15">Zinc finger protein 271</fullName>
    </submittedName>
</protein>
<evidence type="ECO:0000256" key="6">
    <source>
        <dbReference type="ARBA" id="ARBA00022833"/>
    </source>
</evidence>
<evidence type="ECO:0000259" key="13">
    <source>
        <dbReference type="PROSITE" id="PS50157"/>
    </source>
</evidence>
<evidence type="ECO:0000256" key="4">
    <source>
        <dbReference type="ARBA" id="ARBA00022737"/>
    </source>
</evidence>
<dbReference type="GO" id="GO:0008270">
    <property type="term" value="F:zinc ion binding"/>
    <property type="evidence" value="ECO:0007669"/>
    <property type="project" value="UniProtKB-KW"/>
</dbReference>
<dbReference type="RefSeq" id="XP_013885066.1">
    <property type="nucleotide sequence ID" value="XM_014029612.1"/>
</dbReference>
<keyword evidence="3" id="KW-0479">Metal-binding</keyword>
<feature type="domain" description="C2H2-type" evidence="13">
    <location>
        <begin position="686"/>
        <end position="714"/>
    </location>
</feature>
<keyword evidence="5 11" id="KW-0863">Zinc-finger</keyword>
<feature type="domain" description="C2H2-type" evidence="13">
    <location>
        <begin position="775"/>
        <end position="805"/>
    </location>
</feature>
<dbReference type="PROSITE" id="PS00028">
    <property type="entry name" value="ZINC_FINGER_C2H2_1"/>
    <property type="match status" value="9"/>
</dbReference>
<dbReference type="Proteomes" id="UP000192220">
    <property type="component" value="Unplaced"/>
</dbReference>
<evidence type="ECO:0000256" key="11">
    <source>
        <dbReference type="PROSITE-ProRule" id="PRU00042"/>
    </source>
</evidence>
<evidence type="ECO:0000256" key="7">
    <source>
        <dbReference type="ARBA" id="ARBA00023015"/>
    </source>
</evidence>
<keyword evidence="10" id="KW-0539">Nucleus</keyword>
<dbReference type="Gene3D" id="3.30.160.60">
    <property type="entry name" value="Classic Zinc Finger"/>
    <property type="match status" value="9"/>
</dbReference>
<proteinExistence type="inferred from homology"/>
<reference evidence="15" key="1">
    <citation type="submission" date="2025-08" db="UniProtKB">
        <authorList>
            <consortium name="RefSeq"/>
        </authorList>
    </citation>
    <scope>IDENTIFICATION</scope>
    <source>
        <strain evidence="15">Quisiro</strain>
        <tissue evidence="15">Liver</tissue>
    </source>
</reference>
<dbReference type="CDD" id="cd11657">
    <property type="entry name" value="TIN2_N"/>
    <property type="match status" value="1"/>
</dbReference>
<dbReference type="Pfam" id="PF14973">
    <property type="entry name" value="TINF2_N"/>
    <property type="match status" value="1"/>
</dbReference>
<dbReference type="PANTHER" id="PTHR47772:SF8">
    <property type="entry name" value="C2H2-TYPE DOMAIN-CONTAINING PROTEIN"/>
    <property type="match status" value="1"/>
</dbReference>
<feature type="domain" description="C2H2-type" evidence="13">
    <location>
        <begin position="658"/>
        <end position="685"/>
    </location>
</feature>
<dbReference type="InterPro" id="IPR029400">
    <property type="entry name" value="TINF2_N"/>
</dbReference>
<dbReference type="FunFam" id="3.30.160.60:FF:000785">
    <property type="entry name" value="zinc finger protein 648"/>
    <property type="match status" value="1"/>
</dbReference>
<evidence type="ECO:0000256" key="8">
    <source>
        <dbReference type="ARBA" id="ARBA00023125"/>
    </source>
</evidence>
<dbReference type="OrthoDB" id="8117402at2759"/>
<feature type="domain" description="C2H2-type" evidence="13">
    <location>
        <begin position="718"/>
        <end position="746"/>
    </location>
</feature>
<evidence type="ECO:0000256" key="2">
    <source>
        <dbReference type="ARBA" id="ARBA00006991"/>
    </source>
</evidence>
<feature type="compositionally biased region" description="Polar residues" evidence="12">
    <location>
        <begin position="463"/>
        <end position="472"/>
    </location>
</feature>
<feature type="domain" description="C2H2-type" evidence="13">
    <location>
        <begin position="630"/>
        <end position="657"/>
    </location>
</feature>
<dbReference type="FunFam" id="3.30.160.60:FF:000562">
    <property type="entry name" value="Zinc finger protein 786"/>
    <property type="match status" value="1"/>
</dbReference>
<evidence type="ECO:0000256" key="3">
    <source>
        <dbReference type="ARBA" id="ARBA00022723"/>
    </source>
</evidence>
<dbReference type="GO" id="GO:0003677">
    <property type="term" value="F:DNA binding"/>
    <property type="evidence" value="ECO:0007669"/>
    <property type="project" value="UniProtKB-KW"/>
</dbReference>
<evidence type="ECO:0000256" key="1">
    <source>
        <dbReference type="ARBA" id="ARBA00004123"/>
    </source>
</evidence>
<keyword evidence="6" id="KW-0862">Zinc</keyword>
<feature type="region of interest" description="Disordered" evidence="12">
    <location>
        <begin position="447"/>
        <end position="473"/>
    </location>
</feature>
<comment type="subcellular location">
    <subcellularLocation>
        <location evidence="1">Nucleus</location>
    </subcellularLocation>
</comment>
<dbReference type="AlphaFoldDB" id="A0A2I4CYJ0"/>
<dbReference type="InterPro" id="IPR013087">
    <property type="entry name" value="Znf_C2H2_type"/>
</dbReference>
<keyword evidence="9" id="KW-0804">Transcription</keyword>
<dbReference type="PROSITE" id="PS50157">
    <property type="entry name" value="ZINC_FINGER_C2H2_2"/>
    <property type="match status" value="9"/>
</dbReference>
<keyword evidence="4" id="KW-0677">Repeat</keyword>
<dbReference type="InterPro" id="IPR050636">
    <property type="entry name" value="C2H2-ZF_domain-containing"/>
</dbReference>
<evidence type="ECO:0000256" key="5">
    <source>
        <dbReference type="ARBA" id="ARBA00022771"/>
    </source>
</evidence>
<comment type="similarity">
    <text evidence="2">Belongs to the krueppel C2H2-type zinc-finger protein family.</text>
</comment>
<feature type="compositionally biased region" description="Low complexity" evidence="12">
    <location>
        <begin position="447"/>
        <end position="462"/>
    </location>
</feature>
<sequence length="862" mass="98763">MEDVISSVSCAALPLSALRLLVPPLRLLSAAIWQTVQQRVVAGYGMVEEFVSMVTDVVPELLTRSQRAQLTLGLRSQLILHLCQLEPPSEFDLVQPHLNRMQELIESWLPEIGGTEDELSSLNFVEFVKKLLKSPQKREDFFQTVVSEQFGHTYHKDLKELTWLFLNRLQTFLPVQSFHQVASASDFSCVLEECVQSLSQCDEVKTLLLYHKDLGQLDHSDLFLDRPCIISALKHLFLQTETLETQPQKSILDVVPSWVSPVEEDSVTTVWIDSNTDLEHLTGETTMDRNDLTLGKNKTQMLSDDQRGPDENVLESQGVSTSGLIRECYVKLKRLDRSASTISRFVRANRGVRMKKILQEEKRELDNENESDYEFASQNLEPSSKLSLRVSNVTVDSSHLAPISTCSEDDSWSYYSDNSCHANSRTSSVADSWSFYSDQASSSFVSDSAESSSNSEACENTSALRQKSNVNENIPKKPRSSLCFFCKENINTNLRTHIKKIHFPNKNYACPQCDTRYELLTSLLQHLKKTCFDYLQQSADPDPSDKTQSICKCDQCGTEFRYKVSLQKHMMTHHELYCGVCRRVLRDATALARHKTSHTPFKCPRCDLSFTIFRPLLRHCENVHRISQPFNCNHCPKTFSKLRFLIKHEWKHTGHLPFQCTQCNLKFRSDGDLVSHERVHTREKPYLCSDCGKTFSQKSNLLRHLRHVHSASGSEKKYACSQCDTSFKERGALKKHERSKHLNELFRHPCPYCEKMVSLSAMARHKLIHTGERPFKCTTAECDKTFRSMGEVKSHVLFHHTTERPFRCDVCGRGFVRSGDLTAHSRIHSGERPYVCVVCGKAFLKLYSLLRHNRLLHGFYKH</sequence>
<evidence type="ECO:0000313" key="15">
    <source>
        <dbReference type="RefSeq" id="XP_013885066.1"/>
    </source>
</evidence>
<name>A0A2I4CYJ0_AUSLI</name>
<keyword evidence="8" id="KW-0238">DNA-binding</keyword>
<gene>
    <name evidence="15" type="primary">LOC106533347</name>
</gene>
<dbReference type="PANTHER" id="PTHR47772">
    <property type="entry name" value="ZINC FINGER PROTEIN 200"/>
    <property type="match status" value="1"/>
</dbReference>
<dbReference type="GeneID" id="106533347"/>
<evidence type="ECO:0000256" key="9">
    <source>
        <dbReference type="ARBA" id="ARBA00023163"/>
    </source>
</evidence>
<dbReference type="InParanoid" id="A0A2I4CYJ0"/>
<dbReference type="SMART" id="SM00355">
    <property type="entry name" value="ZnF_C2H2"/>
    <property type="match status" value="12"/>
</dbReference>
<dbReference type="GO" id="GO:0005634">
    <property type="term" value="C:nucleus"/>
    <property type="evidence" value="ECO:0007669"/>
    <property type="project" value="UniProtKB-SubCell"/>
</dbReference>
<organism evidence="14 15">
    <name type="scientific">Austrofundulus limnaeus</name>
    <name type="common">Annual killifish</name>
    <dbReference type="NCBI Taxonomy" id="52670"/>
    <lineage>
        <taxon>Eukaryota</taxon>
        <taxon>Metazoa</taxon>
        <taxon>Chordata</taxon>
        <taxon>Craniata</taxon>
        <taxon>Vertebrata</taxon>
        <taxon>Euteleostomi</taxon>
        <taxon>Actinopterygii</taxon>
        <taxon>Neopterygii</taxon>
        <taxon>Teleostei</taxon>
        <taxon>Neoteleostei</taxon>
        <taxon>Acanthomorphata</taxon>
        <taxon>Ovalentaria</taxon>
        <taxon>Atherinomorphae</taxon>
        <taxon>Cyprinodontiformes</taxon>
        <taxon>Rivulidae</taxon>
        <taxon>Austrofundulus</taxon>
    </lineage>
</organism>
<keyword evidence="14" id="KW-1185">Reference proteome</keyword>
<keyword evidence="7" id="KW-0805">Transcription regulation</keyword>
<dbReference type="KEGG" id="alim:106533347"/>
<feature type="domain" description="C2H2-type" evidence="13">
    <location>
        <begin position="806"/>
        <end position="833"/>
    </location>
</feature>
<evidence type="ECO:0000256" key="10">
    <source>
        <dbReference type="ARBA" id="ARBA00023242"/>
    </source>
</evidence>
<dbReference type="SUPFAM" id="SSF57667">
    <property type="entry name" value="beta-beta-alpha zinc fingers"/>
    <property type="match status" value="6"/>
</dbReference>
<dbReference type="InterPro" id="IPR036236">
    <property type="entry name" value="Znf_C2H2_sf"/>
</dbReference>
<accession>A0A2I4CYJ0</accession>
<feature type="domain" description="C2H2-type" evidence="13">
    <location>
        <begin position="601"/>
        <end position="629"/>
    </location>
</feature>
<dbReference type="Pfam" id="PF00096">
    <property type="entry name" value="zf-C2H2"/>
    <property type="match status" value="4"/>
</dbReference>
<feature type="domain" description="C2H2-type" evidence="13">
    <location>
        <begin position="834"/>
        <end position="862"/>
    </location>
</feature>
<dbReference type="FunFam" id="3.30.160.60:FF:000446">
    <property type="entry name" value="Zinc finger protein"/>
    <property type="match status" value="2"/>
</dbReference>
<evidence type="ECO:0000256" key="12">
    <source>
        <dbReference type="SAM" id="MobiDB-lite"/>
    </source>
</evidence>